<name>A0A2X2WNF2_CITKO</name>
<evidence type="ECO:0000313" key="3">
    <source>
        <dbReference type="Proteomes" id="UP000251584"/>
    </source>
</evidence>
<proteinExistence type="predicted"/>
<dbReference type="PANTHER" id="PTHR37419:SF8">
    <property type="entry name" value="TOXIN YJJJ"/>
    <property type="match status" value="1"/>
</dbReference>
<dbReference type="AlphaFoldDB" id="A0A2X2WNF2"/>
<reference evidence="2 3" key="1">
    <citation type="submission" date="2018-06" db="EMBL/GenBank/DDBJ databases">
        <authorList>
            <consortium name="Pathogen Informatics"/>
            <person name="Doyle S."/>
        </authorList>
    </citation>
    <scope>NUCLEOTIDE SEQUENCE [LARGE SCALE GENOMIC DNA]</scope>
    <source>
        <strain evidence="2 3">NCTC10786</strain>
    </source>
</reference>
<evidence type="ECO:0000313" key="2">
    <source>
        <dbReference type="EMBL" id="SQB39741.1"/>
    </source>
</evidence>
<dbReference type="InterPro" id="IPR052028">
    <property type="entry name" value="HipA_Ser/Thr_kinase"/>
</dbReference>
<feature type="domain" description="HipA N-terminal subdomain 1" evidence="1">
    <location>
        <begin position="16"/>
        <end position="121"/>
    </location>
</feature>
<dbReference type="GO" id="GO:0004674">
    <property type="term" value="F:protein serine/threonine kinase activity"/>
    <property type="evidence" value="ECO:0007669"/>
    <property type="project" value="TreeGrafter"/>
</dbReference>
<sequence>MPEQIDVFYEGWGERWLWGKLVSSTALTGRPVIAFEYSDEAVRKGFELSRLTLPLEGPRLRRDFPAHQLHLPGPVYDALPDGWGMLLMDRLFKRRGLNAARIGPLERLTWVGGNAMGAMTFQPVQAEAELTSQEEIPLVQLAAEVQEVLSGEGGEFLQKLLQMGGSPQGARPKALLYRDTVTSKFTNLAVSRCGKLAGQIPGQTGTCRGLRH</sequence>
<evidence type="ECO:0000259" key="1">
    <source>
        <dbReference type="Pfam" id="PF13657"/>
    </source>
</evidence>
<gene>
    <name evidence="2" type="ORF">NCTC10786_04823</name>
</gene>
<organism evidence="2 3">
    <name type="scientific">Citrobacter koseri</name>
    <name type="common">Citrobacter diversus</name>
    <dbReference type="NCBI Taxonomy" id="545"/>
    <lineage>
        <taxon>Bacteria</taxon>
        <taxon>Pseudomonadati</taxon>
        <taxon>Pseudomonadota</taxon>
        <taxon>Gammaproteobacteria</taxon>
        <taxon>Enterobacterales</taxon>
        <taxon>Enterobacteriaceae</taxon>
        <taxon>Citrobacter</taxon>
    </lineage>
</organism>
<dbReference type="PANTHER" id="PTHR37419">
    <property type="entry name" value="SERINE/THREONINE-PROTEIN KINASE TOXIN HIPA"/>
    <property type="match status" value="1"/>
</dbReference>
<protein>
    <submittedName>
        <fullName evidence="2">Uncharacterized protein related to capsule biosynthesis enzymes</fullName>
    </submittedName>
</protein>
<accession>A0A2X2WNF2</accession>
<dbReference type="GO" id="GO:0005829">
    <property type="term" value="C:cytosol"/>
    <property type="evidence" value="ECO:0007669"/>
    <property type="project" value="TreeGrafter"/>
</dbReference>
<dbReference type="InterPro" id="IPR017508">
    <property type="entry name" value="HipA_N1"/>
</dbReference>
<dbReference type="EMBL" id="UAVY01000008">
    <property type="protein sequence ID" value="SQB39741.1"/>
    <property type="molecule type" value="Genomic_DNA"/>
</dbReference>
<dbReference type="Pfam" id="PF13657">
    <property type="entry name" value="Couple_hipA"/>
    <property type="match status" value="1"/>
</dbReference>
<dbReference type="Proteomes" id="UP000251584">
    <property type="component" value="Unassembled WGS sequence"/>
</dbReference>